<name>A0A7S3Q419_9STRA</name>
<feature type="region of interest" description="Disordered" evidence="6">
    <location>
        <begin position="1925"/>
        <end position="1951"/>
    </location>
</feature>
<keyword evidence="3" id="KW-0862">Zinc</keyword>
<evidence type="ECO:0000256" key="4">
    <source>
        <dbReference type="PROSITE-ProRule" id="PRU00508"/>
    </source>
</evidence>
<dbReference type="EMBL" id="HBIO01012790">
    <property type="protein sequence ID" value="CAE0465108.1"/>
    <property type="molecule type" value="Transcribed_RNA"/>
</dbReference>
<keyword evidence="2 5" id="KW-0863">Zinc-finger</keyword>
<evidence type="ECO:0008006" key="10">
    <source>
        <dbReference type="Google" id="ProtNLM"/>
    </source>
</evidence>
<gene>
    <name evidence="9" type="ORF">CDEB00056_LOCUS9949</name>
</gene>
<dbReference type="SMART" id="SM00396">
    <property type="entry name" value="ZnF_UBR1"/>
    <property type="match status" value="1"/>
</dbReference>
<evidence type="ECO:0000259" key="7">
    <source>
        <dbReference type="PROSITE" id="PS51157"/>
    </source>
</evidence>
<evidence type="ECO:0000256" key="5">
    <source>
        <dbReference type="PROSITE-ProRule" id="PRU01343"/>
    </source>
</evidence>
<dbReference type="InterPro" id="IPR003126">
    <property type="entry name" value="Znf_UBR"/>
</dbReference>
<dbReference type="PANTHER" id="PTHR21725:SF1">
    <property type="entry name" value="E3 UBIQUITIN-PROTEIN LIGASE UBR4"/>
    <property type="match status" value="1"/>
</dbReference>
<proteinExistence type="predicted"/>
<dbReference type="PROSITE" id="PS51999">
    <property type="entry name" value="ZF_GRF"/>
    <property type="match status" value="1"/>
</dbReference>
<accession>A0A7S3Q419</accession>
<protein>
    <recommendedName>
        <fullName evidence="10">UBR-type domain-containing protein</fullName>
    </recommendedName>
</protein>
<dbReference type="PROSITE" id="PS50330">
    <property type="entry name" value="UIM"/>
    <property type="match status" value="1"/>
</dbReference>
<feature type="domain" description="UBR-type" evidence="7">
    <location>
        <begin position="683"/>
        <end position="757"/>
    </location>
</feature>
<dbReference type="InterPro" id="IPR010666">
    <property type="entry name" value="Znf_GRF"/>
</dbReference>
<organism evidence="9">
    <name type="scientific">Chaetoceros debilis</name>
    <dbReference type="NCBI Taxonomy" id="122233"/>
    <lineage>
        <taxon>Eukaryota</taxon>
        <taxon>Sar</taxon>
        <taxon>Stramenopiles</taxon>
        <taxon>Ochrophyta</taxon>
        <taxon>Bacillariophyta</taxon>
        <taxon>Coscinodiscophyceae</taxon>
        <taxon>Chaetocerotophycidae</taxon>
        <taxon>Chaetocerotales</taxon>
        <taxon>Chaetocerotaceae</taxon>
        <taxon>Chaetoceros</taxon>
    </lineage>
</organism>
<evidence type="ECO:0000313" key="9">
    <source>
        <dbReference type="EMBL" id="CAE0465108.1"/>
    </source>
</evidence>
<evidence type="ECO:0000256" key="3">
    <source>
        <dbReference type="ARBA" id="ARBA00022833"/>
    </source>
</evidence>
<dbReference type="PROSITE" id="PS51157">
    <property type="entry name" value="ZF_UBR"/>
    <property type="match status" value="1"/>
</dbReference>
<dbReference type="InterPro" id="IPR003903">
    <property type="entry name" value="UIM_dom"/>
</dbReference>
<dbReference type="PANTHER" id="PTHR21725">
    <property type="entry name" value="E3 UBIQUITIN-PROTEIN LIGASE UBR4"/>
    <property type="match status" value="1"/>
</dbReference>
<reference evidence="9" key="1">
    <citation type="submission" date="2021-01" db="EMBL/GenBank/DDBJ databases">
        <authorList>
            <person name="Corre E."/>
            <person name="Pelletier E."/>
            <person name="Niang G."/>
            <person name="Scheremetjew M."/>
            <person name="Finn R."/>
            <person name="Kale V."/>
            <person name="Holt S."/>
            <person name="Cochrane G."/>
            <person name="Meng A."/>
            <person name="Brown T."/>
            <person name="Cohen L."/>
        </authorList>
    </citation>
    <scope>NUCLEOTIDE SEQUENCE</scope>
    <source>
        <strain evidence="9">MM31A-1</strain>
    </source>
</reference>
<feature type="region of interest" description="Disordered" evidence="6">
    <location>
        <begin position="3028"/>
        <end position="3052"/>
    </location>
</feature>
<feature type="region of interest" description="Disordered" evidence="6">
    <location>
        <begin position="3124"/>
        <end position="3157"/>
    </location>
</feature>
<feature type="zinc finger region" description="UBR-type" evidence="4">
    <location>
        <begin position="683"/>
        <end position="757"/>
    </location>
</feature>
<keyword evidence="1" id="KW-0479">Metal-binding</keyword>
<dbReference type="Pfam" id="PF06839">
    <property type="entry name" value="Zn_ribbon_GRF"/>
    <property type="match status" value="1"/>
</dbReference>
<feature type="compositionally biased region" description="Polar residues" evidence="6">
    <location>
        <begin position="1932"/>
        <end position="1945"/>
    </location>
</feature>
<sequence length="3326" mass="368961">MDGVARLHHVCDVLGASPFHPDWLDESSRFRHGISETESVELAEKMLQAVTNFTVSTFTHYTRLLKDAISHCSNSVDGPIVDSTAVLTIIRGIRASVQDASNSDDFEWQTDIANLMNIDIDAVQAISKGLPCKNAHSVKESFSLNSAHFIRGKLQDFVASGCGWVPGISEYRSGGEWELLLSDTIVGACAELDLSPESKISSRPNSDISQQSITSPAIRNRFSDVLRWQRLLQHSVSTMVTVNALLRFGLNGSKGRNQHMSNFESDEILSMDASRLSYQASPIKRRPQHGNHCSQNLSTAQLKASVNNALCLLAEVQSCGLITPVIQQSARSAACHLVGNDNEVLNLEGIHIIRNALVGMKTFIGLVDSSKKDKYLAVMRKLTESMRSNDINAQNFETKFLFCLGSPIQMKLGSIVEPVVTMRSTLQISQNSEVYHGFDPWKWTCPLEEIEMLVKISQGQCGNRVDLDVRSQVILKIREALDVEDQKLNEAEKVNTVKMSLMKYWKNLNASQFQIFIKNDICALAAKNVTAGIPEETRVFQISRSLSAIIVRFIRVPNADKSDQQMFKSVLKVLKSQMEYWVHEKELNHLICMICVLAVSGGSIKDIGKNLLRVTGSGNSGEEDDDLSALELFYRFLRDISRTMIGDDGQGEVNPKKLPIRLKAKDSFQEDVCESVGKKRHQTTCSFKFTGGEFTEQHWYNCYTCGLTWDKGCCSLCARVCHKGHDVGYSRKSSFFCDCGAEVRTSSGRLSCKCLSILSPAALADAYSTPKSPEKYDISKIGVEKLSESSEKHMFWSEAVHSCTSRFPTEAQKALDDFKESVDDNLVEDLFSTFNSQFDVWTNRQKMHGLIVNSEMNNFEYVPRGDTRMINRHGEALELAKLERTPLSLLRASRSNVLRVKLTSDYSGLERSKKLLLAKNSIVRDAMVVDTRGRMIIAESNALLFCAVLPLVNTRHVSNPLDSPMDRSQLCILGTDKIDFGTVVGIALSQDRDRHLVSWGFTNASVHLLNKRCDGVDATIDLSLDLDDSDCESDHIIKAEWVTHRIVAVLCATSIRIFDIESQCTEVGGKRYLCQSALNFLPAYDDILIRRGVIIPTNDLEEEQEGSGDDDDDDDEVNLVRKKIVLLFDSGRLHMLNLVLKSDGSLDSEGDVSIEYDDGLEFPITGARRFGGSPETAGTTSKSLGEGSCLVYLKQSGILLYKCMSSCVLALIVGKHGEISGSFEFLPHVISSGFLGVDSGSASGPYTNWTELGTIKRDHTLFYRAIFVCRTTATNQAQPIYIEFNHENSKLKALRMPANASLSTAMNSSFEGLAVFSGPIVAGNKTEDGSLGDHGSFSERMYLSTITLNGILSLYGDHLDKKAVKNNQNVGTSILSNRRRALSDSGILSQKESFSERVKFKGIASTENLLPFFPLTTFEFITNVTQSDNLIFSGDAVEGDSSITKRKLSTGSNEYVASPFKDGCTFIVSLQPSRDENKSMSDDKTSYEPENHAIVAVRVLLGTNSTDFVPREITIMGRAIKPTRDKKRWYDVPLTDEEIIIGVRSGFVSICISGSQDADRSPALIDAIEVYAEERSKLTKIFPISENNMGSNKISHSPSVQIETEQTRHSLNTSILVISHTFQLLGGKSGLWSKVSEESLQRLIQVTALDPNTKGSVRNHVIEMLRMVESDATAMQLLLDKGTLQGICNTLIDLESAIADLQEKDSAPHHVPLQAYDKVLEKVNACLSATIEIVKDRPKNYNQAIESFIARKSADMSIALYSKGLVTKCKGATSVAEAASNLVELIIYEAMCNSVNDACPQQKFAGLQALSDMLRSSDQNVIKQCCTTIAKVLKDIPVQVLIHVCDCCEVMPITRMRYTMDEYDIDLCQDCYHKGISYAVAKNYNACIPVRINDKNIHVRKFKRDLTCSEICEMISKTVPDIPKDQLPAQLGGSSIGTRSGNPNSMDEDDDDEVQLQIALKMSLEAQDDSSDPSRAITLRSLVFRNLLDGVIQNLSSAKLSNVSNTVPVLDLLLTLVLQCNRDEDRVELGTQMCKVFCEQISDIIETCTNPSLPKASVKIARCAIVLYLRALVCLVTKRDKFISFPKSPGTSAKANIQKFPPSANKSKTDPRFVCEVHGVPAVRRRCSHGEHKDRRFYVCGMERKQRCKYFKWADELVNQKSTNSIEAGSQNTSAPLSSSHEKVNIDSVLQSILWRQLNGGKPPFHRKICSLLRSFVKNSNSESTLVEGNEGKCTTRAISMDLRQKLFSTEGTSSYEADGVYLAHKKLGYFNNSQRPIATEGTMAIASNEYSSVEAALDLLSLVTSYSSDITQKAYVSWEAWYSPLCQIISKNTPSSLRSQAKRMLKCLCGGRKVIYHQIRDRFVFAAQFMELLEYCRDPLQAALVVRQKARQCGPQWRLSEITWATLSSGGLIGAQDLVSEDYCTISMLEKILKVLGILTNITKSRSENWRHFCALEKLPQKDFDQEGNGESSLFYNGDLNSRSPICLLLWMSCSLPVSCQVKLMQLMDVALKGGEESAKVKQTKTANPNIHDESLALTTDIGSDAEFGNTAAQPRLAISKDAPEDVLLDGASGLSTNDLCAFTLQFILNGKNQNLRLHAKNIALRLLANSSKQPLYDFMLRMSTTCMGELAASGLQSIEFLQFLKDIVSKNAFFSTVDFTHLAQVAVTCFVEQMATNYNMIDPTSNKDLLEFKYRRAKTECHDVFDLSHCTYCQERRCDRNAVDTAKKQLSENADNNNDLTSSQEQKAWGHDQLSSYRKIRLDQQHTVSTEFSSYLQLKSRLAISEITIKISDQRGRFVKNIAVYFSPRPVNGVSELKDSEIGPVWQRCGTFSLPRGTNSASCKLPPDVVAANLKFEYIDFWEKITGPRTSSGAMVLHCPRCTRVVNNAHGGVCGHCGEVAFQCRKCRHINYDRLDAFLCVECGYCSSGSFSYELQAGGATSAVAILSEDDLERSIATLQIRDKKYNELQASLKKVISDANSSIGNKRNRDSNSDISECLETYSSPLKRALLGDLPKVTISRGGADLKRDGKRLSSSPFSRPPSIPSASNRARSLLSLARQLRGDSGSEVRSSLGDLLVQQARLSSGARGGFPFDEEGDGNLMPFEMSDPLSRLVANIQARARGEADSASRPTEGESKRGDDPGKKNKKEPNAKVADEAQKYFRQMKGIKRDCNEVRKRIIAWKRLNHDALADYGSVTDCIRYIPTTCSTCASPVTLHLLELVHSLLQFKTEGNEKLLHQEFIRYLFDGQVTDEVKMVELKRAVLVTIAKSFNSGSHMIFSELETRLNGARDTVSAQILGTLLRNGVKNYEKFAKLAIKTLEIV</sequence>
<evidence type="ECO:0000256" key="6">
    <source>
        <dbReference type="SAM" id="MobiDB-lite"/>
    </source>
</evidence>
<feature type="domain" description="GRF-type" evidence="8">
    <location>
        <begin position="2115"/>
        <end position="2157"/>
    </location>
</feature>
<dbReference type="InterPro" id="IPR045189">
    <property type="entry name" value="UBR4-like"/>
</dbReference>
<dbReference type="SUPFAM" id="SSF48371">
    <property type="entry name" value="ARM repeat"/>
    <property type="match status" value="1"/>
</dbReference>
<evidence type="ECO:0000259" key="8">
    <source>
        <dbReference type="PROSITE" id="PS51999"/>
    </source>
</evidence>
<evidence type="ECO:0000256" key="1">
    <source>
        <dbReference type="ARBA" id="ARBA00022723"/>
    </source>
</evidence>
<dbReference type="SUPFAM" id="SSF57850">
    <property type="entry name" value="RING/U-box"/>
    <property type="match status" value="1"/>
</dbReference>
<dbReference type="GO" id="GO:0008270">
    <property type="term" value="F:zinc ion binding"/>
    <property type="evidence" value="ECO:0007669"/>
    <property type="project" value="UniProtKB-KW"/>
</dbReference>
<evidence type="ECO:0000256" key="2">
    <source>
        <dbReference type="ARBA" id="ARBA00022771"/>
    </source>
</evidence>
<dbReference type="InterPro" id="IPR016024">
    <property type="entry name" value="ARM-type_fold"/>
</dbReference>